<comment type="caution">
    <text evidence="1">The sequence shown here is derived from an EMBL/GenBank/DDBJ whole genome shotgun (WGS) entry which is preliminary data.</text>
</comment>
<reference evidence="1" key="1">
    <citation type="submission" date="2022-04" db="EMBL/GenBank/DDBJ databases">
        <title>Genome of the entomopathogenic fungus Entomophthora muscae.</title>
        <authorList>
            <person name="Elya C."/>
            <person name="Lovett B.R."/>
            <person name="Lee E."/>
            <person name="Macias A.M."/>
            <person name="Hajek A.E."/>
            <person name="De Bivort B.L."/>
            <person name="Kasson M.T."/>
            <person name="De Fine Licht H.H."/>
            <person name="Stajich J.E."/>
        </authorList>
    </citation>
    <scope>NUCLEOTIDE SEQUENCE</scope>
    <source>
        <strain evidence="1">Berkeley</strain>
    </source>
</reference>
<gene>
    <name evidence="1" type="ORF">DSO57_1037752</name>
</gene>
<name>A0ACC2RPV4_9FUNG</name>
<proteinExistence type="predicted"/>
<evidence type="ECO:0000313" key="2">
    <source>
        <dbReference type="Proteomes" id="UP001165960"/>
    </source>
</evidence>
<organism evidence="1 2">
    <name type="scientific">Entomophthora muscae</name>
    <dbReference type="NCBI Taxonomy" id="34485"/>
    <lineage>
        <taxon>Eukaryota</taxon>
        <taxon>Fungi</taxon>
        <taxon>Fungi incertae sedis</taxon>
        <taxon>Zoopagomycota</taxon>
        <taxon>Entomophthoromycotina</taxon>
        <taxon>Entomophthoromycetes</taxon>
        <taxon>Entomophthorales</taxon>
        <taxon>Entomophthoraceae</taxon>
        <taxon>Entomophthora</taxon>
    </lineage>
</organism>
<accession>A0ACC2RPV4</accession>
<protein>
    <submittedName>
        <fullName evidence="1">Uncharacterized protein</fullName>
    </submittedName>
</protein>
<dbReference type="EMBL" id="QTSX02006812">
    <property type="protein sequence ID" value="KAJ9052083.1"/>
    <property type="molecule type" value="Genomic_DNA"/>
</dbReference>
<dbReference type="Proteomes" id="UP001165960">
    <property type="component" value="Unassembled WGS sequence"/>
</dbReference>
<keyword evidence="2" id="KW-1185">Reference proteome</keyword>
<evidence type="ECO:0000313" key="1">
    <source>
        <dbReference type="EMBL" id="KAJ9052083.1"/>
    </source>
</evidence>
<sequence length="95" mass="10101">MKLTVTAPTMILPKDMGSRPTQDCSIRLLAGTWVMSLDVYFHPCPTLPPLEGLSERLFQPCVDGILVNGSTGMGAGLCRPSPPLSHLPGPSVDLV</sequence>